<dbReference type="Proteomes" id="UP000438429">
    <property type="component" value="Unassembled WGS sequence"/>
</dbReference>
<evidence type="ECO:0000313" key="2">
    <source>
        <dbReference type="Proteomes" id="UP000438429"/>
    </source>
</evidence>
<dbReference type="AlphaFoldDB" id="A0A6A4TV91"/>
<gene>
    <name evidence="1" type="ORF">F2P81_001223</name>
</gene>
<sequence>MSAEMRFIIDMEHHLHSPRIDSYMAYAINRTTAGGLLLLLTTDVRQSGTTDGNNVARFSSYLHGTDSQTQSKNPVSIGLHYLHLQLSMTSPSPTLNMRRPASMTLFWCQTEDWPYVITLKAKRVHD</sequence>
<comment type="caution">
    <text evidence="1">The sequence shown here is derived from an EMBL/GenBank/DDBJ whole genome shotgun (WGS) entry which is preliminary data.</text>
</comment>
<name>A0A6A4TV91_SCOMX</name>
<organism evidence="1 2">
    <name type="scientific">Scophthalmus maximus</name>
    <name type="common">Turbot</name>
    <name type="synonym">Psetta maxima</name>
    <dbReference type="NCBI Taxonomy" id="52904"/>
    <lineage>
        <taxon>Eukaryota</taxon>
        <taxon>Metazoa</taxon>
        <taxon>Chordata</taxon>
        <taxon>Craniata</taxon>
        <taxon>Vertebrata</taxon>
        <taxon>Euteleostomi</taxon>
        <taxon>Actinopterygii</taxon>
        <taxon>Neopterygii</taxon>
        <taxon>Teleostei</taxon>
        <taxon>Neoteleostei</taxon>
        <taxon>Acanthomorphata</taxon>
        <taxon>Carangaria</taxon>
        <taxon>Pleuronectiformes</taxon>
        <taxon>Pleuronectoidei</taxon>
        <taxon>Scophthalmidae</taxon>
        <taxon>Scophthalmus</taxon>
    </lineage>
</organism>
<evidence type="ECO:0000313" key="1">
    <source>
        <dbReference type="EMBL" id="KAF0047590.1"/>
    </source>
</evidence>
<accession>A0A6A4TV91</accession>
<dbReference type="EMBL" id="VEVO01000001">
    <property type="protein sequence ID" value="KAF0047590.1"/>
    <property type="molecule type" value="Genomic_DNA"/>
</dbReference>
<proteinExistence type="predicted"/>
<protein>
    <submittedName>
        <fullName evidence="1">Uncharacterized protein</fullName>
    </submittedName>
</protein>
<reference evidence="1 2" key="1">
    <citation type="submission" date="2019-06" db="EMBL/GenBank/DDBJ databases">
        <title>Draft genomes of female and male turbot (Scophthalmus maximus).</title>
        <authorList>
            <person name="Xu H."/>
            <person name="Xu X.-W."/>
            <person name="Shao C."/>
            <person name="Chen S."/>
        </authorList>
    </citation>
    <scope>NUCLEOTIDE SEQUENCE [LARGE SCALE GENOMIC DNA]</scope>
    <source>
        <strain evidence="1">Ysfricsl-2016a</strain>
        <tissue evidence="1">Blood</tissue>
    </source>
</reference>